<keyword evidence="3" id="KW-0813">Transport</keyword>
<evidence type="ECO:0000256" key="1">
    <source>
        <dbReference type="ARBA" id="ARBA00004141"/>
    </source>
</evidence>
<gene>
    <name evidence="10" type="ORF">ILEXP_LOCUS12892</name>
</gene>
<reference evidence="10 11" key="1">
    <citation type="submission" date="2024-02" db="EMBL/GenBank/DDBJ databases">
        <authorList>
            <person name="Vignale AGUSTIN F."/>
            <person name="Sosa J E."/>
            <person name="Modenutti C."/>
        </authorList>
    </citation>
    <scope>NUCLEOTIDE SEQUENCE [LARGE SCALE GENOMIC DNA]</scope>
</reference>
<keyword evidence="11" id="KW-1185">Reference proteome</keyword>
<sequence length="244" mass="27451">MADQFVAVEIPRSESPEKHVDAAEGEEEVNDCPIGQLKLVGTIVSSSIYFGTAWWLHSTVEHICDPSQLPDGSPWTCPGDDGFYNASIIWGVVGPMRMFTKYGVYPEMNWFFLIGFLAPVPVWLLSRKFPEKKWIRLIHMPLILGSTMGMPPARSVNYLMWGVVGLFFNLYIYKKFKVWWARHTYVLSAALDAGIAFMAVVLYFTLQAKDIAGPDWWDLTTEDHCPLARCPTAPGIEVKGCPAL</sequence>
<evidence type="ECO:0000256" key="2">
    <source>
        <dbReference type="ARBA" id="ARBA00005484"/>
    </source>
</evidence>
<dbReference type="InterPro" id="IPR004813">
    <property type="entry name" value="OPT"/>
</dbReference>
<dbReference type="AlphaFoldDB" id="A0ABC8RJF6"/>
<evidence type="ECO:0000313" key="10">
    <source>
        <dbReference type="EMBL" id="CAK9145099.1"/>
    </source>
</evidence>
<keyword evidence="8 9" id="KW-0472">Membrane</keyword>
<feature type="transmembrane region" description="Helical" evidence="9">
    <location>
        <begin position="108"/>
        <end position="125"/>
    </location>
</feature>
<protein>
    <recommendedName>
        <fullName evidence="12">Oligopeptide transporter 1</fullName>
    </recommendedName>
</protein>
<organism evidence="10 11">
    <name type="scientific">Ilex paraguariensis</name>
    <name type="common">yerba mate</name>
    <dbReference type="NCBI Taxonomy" id="185542"/>
    <lineage>
        <taxon>Eukaryota</taxon>
        <taxon>Viridiplantae</taxon>
        <taxon>Streptophyta</taxon>
        <taxon>Embryophyta</taxon>
        <taxon>Tracheophyta</taxon>
        <taxon>Spermatophyta</taxon>
        <taxon>Magnoliopsida</taxon>
        <taxon>eudicotyledons</taxon>
        <taxon>Gunneridae</taxon>
        <taxon>Pentapetalae</taxon>
        <taxon>asterids</taxon>
        <taxon>campanulids</taxon>
        <taxon>Aquifoliales</taxon>
        <taxon>Aquifoliaceae</taxon>
        <taxon>Ilex</taxon>
    </lineage>
</organism>
<evidence type="ECO:0000256" key="4">
    <source>
        <dbReference type="ARBA" id="ARBA00022692"/>
    </source>
</evidence>
<evidence type="ECO:0000256" key="5">
    <source>
        <dbReference type="ARBA" id="ARBA00022856"/>
    </source>
</evidence>
<keyword evidence="6" id="KW-0653">Protein transport</keyword>
<evidence type="ECO:0000256" key="3">
    <source>
        <dbReference type="ARBA" id="ARBA00022448"/>
    </source>
</evidence>
<dbReference type="GO" id="GO:0016020">
    <property type="term" value="C:membrane"/>
    <property type="evidence" value="ECO:0007669"/>
    <property type="project" value="UniProtKB-SubCell"/>
</dbReference>
<feature type="transmembrane region" description="Helical" evidence="9">
    <location>
        <begin position="185"/>
        <end position="206"/>
    </location>
</feature>
<comment type="subcellular location">
    <subcellularLocation>
        <location evidence="1">Membrane</location>
        <topology evidence="1">Multi-pass membrane protein</topology>
    </subcellularLocation>
</comment>
<dbReference type="NCBIfam" id="TIGR00728">
    <property type="entry name" value="OPT_sfam"/>
    <property type="match status" value="1"/>
</dbReference>
<evidence type="ECO:0000313" key="11">
    <source>
        <dbReference type="Proteomes" id="UP001642360"/>
    </source>
</evidence>
<comment type="caution">
    <text evidence="10">The sequence shown here is derived from an EMBL/GenBank/DDBJ whole genome shotgun (WGS) entry which is preliminary data.</text>
</comment>
<dbReference type="Pfam" id="PF03169">
    <property type="entry name" value="OPT"/>
    <property type="match status" value="1"/>
</dbReference>
<dbReference type="GO" id="GO:0015031">
    <property type="term" value="P:protein transport"/>
    <property type="evidence" value="ECO:0007669"/>
    <property type="project" value="UniProtKB-KW"/>
</dbReference>
<proteinExistence type="inferred from homology"/>
<comment type="similarity">
    <text evidence="2">Belongs to the oligopeptide OPT transporter (TC 2.A.67.1) family.</text>
</comment>
<evidence type="ECO:0000256" key="8">
    <source>
        <dbReference type="ARBA" id="ARBA00023136"/>
    </source>
</evidence>
<keyword evidence="5" id="KW-0571">Peptide transport</keyword>
<keyword evidence="4 9" id="KW-0812">Transmembrane</keyword>
<accession>A0ABC8RJF6</accession>
<dbReference type="EMBL" id="CAUOFW020001458">
    <property type="protein sequence ID" value="CAK9145099.1"/>
    <property type="molecule type" value="Genomic_DNA"/>
</dbReference>
<evidence type="ECO:0000256" key="9">
    <source>
        <dbReference type="SAM" id="Phobius"/>
    </source>
</evidence>
<evidence type="ECO:0000256" key="7">
    <source>
        <dbReference type="ARBA" id="ARBA00022989"/>
    </source>
</evidence>
<dbReference type="InterPro" id="IPR004648">
    <property type="entry name" value="Oligpept_transpt"/>
</dbReference>
<evidence type="ECO:0000256" key="6">
    <source>
        <dbReference type="ARBA" id="ARBA00022927"/>
    </source>
</evidence>
<feature type="transmembrane region" description="Helical" evidence="9">
    <location>
        <begin position="156"/>
        <end position="173"/>
    </location>
</feature>
<dbReference type="PANTHER" id="PTHR22601">
    <property type="entry name" value="ISP4 LIKE PROTEIN"/>
    <property type="match status" value="1"/>
</dbReference>
<evidence type="ECO:0008006" key="12">
    <source>
        <dbReference type="Google" id="ProtNLM"/>
    </source>
</evidence>
<name>A0ABC8RJF6_9AQUA</name>
<keyword evidence="7 9" id="KW-1133">Transmembrane helix</keyword>
<dbReference type="GO" id="GO:0015833">
    <property type="term" value="P:peptide transport"/>
    <property type="evidence" value="ECO:0007669"/>
    <property type="project" value="UniProtKB-KW"/>
</dbReference>
<dbReference type="Proteomes" id="UP001642360">
    <property type="component" value="Unassembled WGS sequence"/>
</dbReference>